<keyword evidence="5 7" id="KW-0456">Lyase</keyword>
<evidence type="ECO:0000256" key="6">
    <source>
        <dbReference type="ARBA" id="ARBA00023244"/>
    </source>
</evidence>
<organism evidence="12 13">
    <name type="scientific">Acidithrix ferrooxidans</name>
    <dbReference type="NCBI Taxonomy" id="1280514"/>
    <lineage>
        <taxon>Bacteria</taxon>
        <taxon>Bacillati</taxon>
        <taxon>Actinomycetota</taxon>
        <taxon>Acidimicrobiia</taxon>
        <taxon>Acidimicrobiales</taxon>
        <taxon>Acidimicrobiaceae</taxon>
        <taxon>Acidithrix</taxon>
    </lineage>
</organism>
<dbReference type="AlphaFoldDB" id="A0A0D8HJU7"/>
<dbReference type="EMBL" id="JXYS01000026">
    <property type="protein sequence ID" value="KJF18012.1"/>
    <property type="molecule type" value="Genomic_DNA"/>
</dbReference>
<dbReference type="Gene3D" id="3.20.20.210">
    <property type="match status" value="1"/>
</dbReference>
<evidence type="ECO:0000259" key="10">
    <source>
        <dbReference type="PROSITE" id="PS00906"/>
    </source>
</evidence>
<dbReference type="UniPathway" id="UPA00251">
    <property type="reaction ID" value="UER00321"/>
</dbReference>
<comment type="subunit">
    <text evidence="7">Homodimer.</text>
</comment>
<dbReference type="Pfam" id="PF01208">
    <property type="entry name" value="URO-D"/>
    <property type="match status" value="1"/>
</dbReference>
<comment type="caution">
    <text evidence="7">Lacks conserved residue(s) required for the propagation of feature annotation.</text>
</comment>
<dbReference type="NCBIfam" id="TIGR01464">
    <property type="entry name" value="hemE"/>
    <property type="match status" value="1"/>
</dbReference>
<comment type="subcellular location">
    <subcellularLocation>
        <location evidence="7">Cytoplasm</location>
    </subcellularLocation>
</comment>
<evidence type="ECO:0000256" key="7">
    <source>
        <dbReference type="HAMAP-Rule" id="MF_00218"/>
    </source>
</evidence>
<comment type="similarity">
    <text evidence="2 7 9">Belongs to the uroporphyrinogen decarboxylase family.</text>
</comment>
<evidence type="ECO:0000256" key="2">
    <source>
        <dbReference type="ARBA" id="ARBA00009935"/>
    </source>
</evidence>
<sequence length="369" mass="40341">MDSTSQMADFSESNFIQALSLGKTEKTPVWFMRQAGRSLPEYRAIRGVGSILDAVANPSLAAEITMQPVKRYGVDAAILYSDIIVPVHACGFGIDIIPGTGPTTDRPFEGESDLKRLANFDAKTDTGYVLSTIEILKKELEVPLIGFAGGPFTVASYLIEGKPSRNFIKTKQMMYTQPKLFESLLWRLTEITVDFLSAQAQSGVNAIQLFDSWVGALSPREYRRFITPCASEIFSSLSKFNIPMISFGTNTSELLGLFVEAGASAVGLDSNTEITTATKRLGDKVAIQGNLDPVVCLTSVDNIISQARQVLMDSAFAPGYVFNLGHGVLPETDPTKLVELVDFLHQNGEEIRKNERASATLANREEHIK</sequence>
<feature type="binding site" evidence="7">
    <location>
        <position position="82"/>
    </location>
    <ligand>
        <name>substrate</name>
    </ligand>
</feature>
<feature type="binding site" evidence="7">
    <location>
        <position position="212"/>
    </location>
    <ligand>
        <name>substrate</name>
    </ligand>
</feature>
<dbReference type="STRING" id="1280514.AXFE_11090"/>
<comment type="catalytic activity">
    <reaction evidence="7 8">
        <text>uroporphyrinogen III + 4 H(+) = coproporphyrinogen III + 4 CO2</text>
        <dbReference type="Rhea" id="RHEA:19865"/>
        <dbReference type="ChEBI" id="CHEBI:15378"/>
        <dbReference type="ChEBI" id="CHEBI:16526"/>
        <dbReference type="ChEBI" id="CHEBI:57308"/>
        <dbReference type="ChEBI" id="CHEBI:57309"/>
        <dbReference type="EC" id="4.1.1.37"/>
    </reaction>
</comment>
<dbReference type="GO" id="GO:0006782">
    <property type="term" value="P:protoporphyrinogen IX biosynthetic process"/>
    <property type="evidence" value="ECO:0007669"/>
    <property type="project" value="UniProtKB-UniRule"/>
</dbReference>
<feature type="binding site" evidence="7">
    <location>
        <begin position="33"/>
        <end position="37"/>
    </location>
    <ligand>
        <name>substrate</name>
    </ligand>
</feature>
<feature type="binding site" evidence="7">
    <location>
        <position position="326"/>
    </location>
    <ligand>
        <name>substrate</name>
    </ligand>
</feature>
<feature type="domain" description="Uroporphyrinogen decarboxylase (URO-D)" evidence="10">
    <location>
        <begin position="28"/>
        <end position="37"/>
    </location>
</feature>
<dbReference type="CDD" id="cd00717">
    <property type="entry name" value="URO-D"/>
    <property type="match status" value="1"/>
</dbReference>
<dbReference type="PROSITE" id="PS00907">
    <property type="entry name" value="UROD_2"/>
    <property type="match status" value="1"/>
</dbReference>
<evidence type="ECO:0000256" key="8">
    <source>
        <dbReference type="RuleBase" id="RU000554"/>
    </source>
</evidence>
<dbReference type="EC" id="4.1.1.37" evidence="3 7"/>
<keyword evidence="6 7" id="KW-0627">Porphyrin biosynthesis</keyword>
<keyword evidence="7" id="KW-0963">Cytoplasm</keyword>
<comment type="caution">
    <text evidence="12">The sequence shown here is derived from an EMBL/GenBank/DDBJ whole genome shotgun (WGS) entry which is preliminary data.</text>
</comment>
<evidence type="ECO:0000259" key="11">
    <source>
        <dbReference type="PROSITE" id="PS00907"/>
    </source>
</evidence>
<dbReference type="GO" id="GO:0004853">
    <property type="term" value="F:uroporphyrinogen decarboxylase activity"/>
    <property type="evidence" value="ECO:0007669"/>
    <property type="project" value="UniProtKB-UniRule"/>
</dbReference>
<evidence type="ECO:0000256" key="5">
    <source>
        <dbReference type="ARBA" id="ARBA00023239"/>
    </source>
</evidence>
<dbReference type="RefSeq" id="WP_082058517.1">
    <property type="nucleotide sequence ID" value="NZ_JXYS01000026.1"/>
</dbReference>
<dbReference type="Proteomes" id="UP000032360">
    <property type="component" value="Unassembled WGS sequence"/>
</dbReference>
<evidence type="ECO:0000256" key="1">
    <source>
        <dbReference type="ARBA" id="ARBA00004804"/>
    </source>
</evidence>
<proteinExistence type="inferred from homology"/>
<dbReference type="HAMAP" id="MF_00218">
    <property type="entry name" value="URO_D"/>
    <property type="match status" value="1"/>
</dbReference>
<evidence type="ECO:0000313" key="12">
    <source>
        <dbReference type="EMBL" id="KJF18012.1"/>
    </source>
</evidence>
<feature type="domain" description="Uroporphyrinogen decarboxylase (URO-D)" evidence="11">
    <location>
        <begin position="145"/>
        <end position="161"/>
    </location>
</feature>
<dbReference type="InterPro" id="IPR006361">
    <property type="entry name" value="Uroporphyrinogen_deCO2ase_HemE"/>
</dbReference>
<evidence type="ECO:0000313" key="13">
    <source>
        <dbReference type="Proteomes" id="UP000032360"/>
    </source>
</evidence>
<evidence type="ECO:0000256" key="9">
    <source>
        <dbReference type="RuleBase" id="RU004169"/>
    </source>
</evidence>
<dbReference type="SUPFAM" id="SSF51726">
    <property type="entry name" value="UROD/MetE-like"/>
    <property type="match status" value="1"/>
</dbReference>
<accession>A0A0D8HJU7</accession>
<dbReference type="GO" id="GO:0005829">
    <property type="term" value="C:cytosol"/>
    <property type="evidence" value="ECO:0007669"/>
    <property type="project" value="TreeGrafter"/>
</dbReference>
<evidence type="ECO:0000256" key="3">
    <source>
        <dbReference type="ARBA" id="ARBA00012288"/>
    </source>
</evidence>
<dbReference type="PROSITE" id="PS00906">
    <property type="entry name" value="UROD_1"/>
    <property type="match status" value="1"/>
</dbReference>
<dbReference type="InterPro" id="IPR000257">
    <property type="entry name" value="Uroporphyrinogen_deCOase"/>
</dbReference>
<comment type="pathway">
    <text evidence="1 7 8">Porphyrin-containing compound metabolism; protoporphyrin-IX biosynthesis; coproporphyrinogen-III from 5-aminolevulinate: step 4/4.</text>
</comment>
<keyword evidence="13" id="KW-1185">Reference proteome</keyword>
<name>A0A0D8HJU7_9ACTN</name>
<protein>
    <recommendedName>
        <fullName evidence="3 7">Uroporphyrinogen decarboxylase</fullName>
        <shortName evidence="7">UPD</shortName>
        <shortName evidence="7">URO-D</shortName>
        <ecNumber evidence="3 7">4.1.1.37</ecNumber>
    </recommendedName>
</protein>
<keyword evidence="4 7" id="KW-0210">Decarboxylase</keyword>
<dbReference type="PANTHER" id="PTHR21091:SF169">
    <property type="entry name" value="UROPORPHYRINOGEN DECARBOXYLASE"/>
    <property type="match status" value="1"/>
</dbReference>
<dbReference type="PANTHER" id="PTHR21091">
    <property type="entry name" value="METHYLTETRAHYDROFOLATE:HOMOCYSTEINE METHYLTRANSFERASE RELATED"/>
    <property type="match status" value="1"/>
</dbReference>
<gene>
    <name evidence="7 12" type="primary">hemE</name>
    <name evidence="12" type="ORF">AXFE_11090</name>
</gene>
<dbReference type="PATRIC" id="fig|1280514.3.peg.1458"/>
<dbReference type="InterPro" id="IPR038071">
    <property type="entry name" value="UROD/MetE-like_sf"/>
</dbReference>
<comment type="function">
    <text evidence="7">Catalyzes the decarboxylation of four acetate groups of uroporphyrinogen-III to yield coproporphyrinogen-III.</text>
</comment>
<feature type="site" description="Transition state stabilizer" evidence="7">
    <location>
        <position position="82"/>
    </location>
</feature>
<reference evidence="12 13" key="1">
    <citation type="submission" date="2015-01" db="EMBL/GenBank/DDBJ databases">
        <title>Draft genome of the acidophilic iron oxidizer Acidithrix ferrooxidans strain Py-F3.</title>
        <authorList>
            <person name="Poehlein A."/>
            <person name="Eisen S."/>
            <person name="Schloemann M."/>
            <person name="Johnson B.D."/>
            <person name="Daniel R."/>
            <person name="Muehling M."/>
        </authorList>
    </citation>
    <scope>NUCLEOTIDE SEQUENCE [LARGE SCALE GENOMIC DNA]</scope>
    <source>
        <strain evidence="12 13">Py-F3</strain>
    </source>
</reference>
<feature type="binding site" evidence="7">
    <location>
        <position position="157"/>
    </location>
    <ligand>
        <name>substrate</name>
    </ligand>
</feature>
<evidence type="ECO:0000256" key="4">
    <source>
        <dbReference type="ARBA" id="ARBA00022793"/>
    </source>
</evidence>